<sequence>MLDERKNGSNNGLSERFDTSARPVVTVDISKYQSYIDDPDLDDAQKEDFLEALWSVVVTFVELGFGVHPLQEVCGQDSQTSSQSPKEAFDKVKSNGLDKTKKLLDSSQLDGL</sequence>
<evidence type="ECO:0000256" key="1">
    <source>
        <dbReference type="SAM" id="MobiDB-lite"/>
    </source>
</evidence>
<dbReference type="RefSeq" id="WP_261614356.1">
    <property type="nucleotide sequence ID" value="NZ_JALIDZ010000001.1"/>
</dbReference>
<dbReference type="EMBL" id="JALIDZ010000001">
    <property type="protein sequence ID" value="MCT8970802.1"/>
    <property type="molecule type" value="Genomic_DNA"/>
</dbReference>
<evidence type="ECO:0000313" key="2">
    <source>
        <dbReference type="EMBL" id="MCT8970802.1"/>
    </source>
</evidence>
<proteinExistence type="predicted"/>
<reference evidence="2 3" key="1">
    <citation type="submission" date="2022-04" db="EMBL/GenBank/DDBJ databases">
        <authorList>
            <person name="Ye Y.-Q."/>
            <person name="Du Z.-J."/>
        </authorList>
    </citation>
    <scope>NUCLEOTIDE SEQUENCE [LARGE SCALE GENOMIC DNA]</scope>
    <source>
        <strain evidence="2 3">A6E488</strain>
    </source>
</reference>
<feature type="compositionally biased region" description="Polar residues" evidence="1">
    <location>
        <begin position="76"/>
        <end position="85"/>
    </location>
</feature>
<name>A0AAW5QSE7_9HYPH</name>
<keyword evidence="3" id="KW-1185">Reference proteome</keyword>
<evidence type="ECO:0000313" key="3">
    <source>
        <dbReference type="Proteomes" id="UP001320898"/>
    </source>
</evidence>
<gene>
    <name evidence="2" type="ORF">MUB46_02910</name>
</gene>
<accession>A0AAW5QSE7</accession>
<comment type="caution">
    <text evidence="2">The sequence shown here is derived from an EMBL/GenBank/DDBJ whole genome shotgun (WGS) entry which is preliminary data.</text>
</comment>
<dbReference type="Proteomes" id="UP001320898">
    <property type="component" value="Unassembled WGS sequence"/>
</dbReference>
<organism evidence="2 3">
    <name type="scientific">Microbaculum marinisediminis</name>
    <dbReference type="NCBI Taxonomy" id="2931392"/>
    <lineage>
        <taxon>Bacteria</taxon>
        <taxon>Pseudomonadati</taxon>
        <taxon>Pseudomonadota</taxon>
        <taxon>Alphaproteobacteria</taxon>
        <taxon>Hyphomicrobiales</taxon>
        <taxon>Tepidamorphaceae</taxon>
        <taxon>Microbaculum</taxon>
    </lineage>
</organism>
<feature type="region of interest" description="Disordered" evidence="1">
    <location>
        <begin position="75"/>
        <end position="94"/>
    </location>
</feature>
<protein>
    <submittedName>
        <fullName evidence="2">Uncharacterized protein</fullName>
    </submittedName>
</protein>
<dbReference type="AlphaFoldDB" id="A0AAW5QSE7"/>